<protein>
    <submittedName>
        <fullName evidence="2">Pheromone cAD1 lipoprotein Cad</fullName>
    </submittedName>
</protein>
<dbReference type="KEGG" id="slr:L21SP2_1338"/>
<evidence type="ECO:0000313" key="2">
    <source>
        <dbReference type="EMBL" id="AHC14737.1"/>
    </source>
</evidence>
<dbReference type="OrthoDB" id="384237at2"/>
<accession>V5WFX4</accession>
<keyword evidence="3" id="KW-1185">Reference proteome</keyword>
<dbReference type="STRING" id="1307761.L21SP2_1338"/>
<dbReference type="HOGENOM" id="CLU_054922_0_0_12"/>
<dbReference type="AlphaFoldDB" id="V5WFX4"/>
<dbReference type="Proteomes" id="UP000018680">
    <property type="component" value="Chromosome"/>
</dbReference>
<sequence length="259" mass="28163">MRSFYKILSVTVLALFSIALIGCGNSTSYTDGVYFAMEDGYSDSGWRYNVTLVVEDGEFTDVTWNGSNINGGTDKISLSEDGGYPMVERGGAMADWHVQSAAVEEYFLENQSTEQPDAISAATIHYDEFYALVNKALENGPTGYGPYEDGNYTASADEFGNGWKYFVDITVISGYVTSAHWDAIPEEEGTNKAQRSRDGEYGMVENGGAMAPWWEQARAVEEAFIESQSVDAPDSISGATIGLDTFYDLAAAALEGAER</sequence>
<dbReference type="eggNOG" id="COG4939">
    <property type="taxonomic scope" value="Bacteria"/>
</dbReference>
<dbReference type="Gene3D" id="3.90.1010.20">
    <property type="match status" value="2"/>
</dbReference>
<dbReference type="EMBL" id="CP006939">
    <property type="protein sequence ID" value="AHC14737.1"/>
    <property type="molecule type" value="Genomic_DNA"/>
</dbReference>
<evidence type="ECO:0000256" key="1">
    <source>
        <dbReference type="SAM" id="SignalP"/>
    </source>
</evidence>
<keyword evidence="2" id="KW-0449">Lipoprotein</keyword>
<name>V5WFX4_9SPIO</name>
<proteinExistence type="predicted"/>
<dbReference type="RefSeq" id="WP_024267660.1">
    <property type="nucleotide sequence ID" value="NC_023035.1"/>
</dbReference>
<feature type="signal peptide" evidence="1">
    <location>
        <begin position="1"/>
        <end position="21"/>
    </location>
</feature>
<dbReference type="PROSITE" id="PS51257">
    <property type="entry name" value="PROKAR_LIPOPROTEIN"/>
    <property type="match status" value="1"/>
</dbReference>
<organism evidence="2 3">
    <name type="scientific">Salinispira pacifica</name>
    <dbReference type="NCBI Taxonomy" id="1307761"/>
    <lineage>
        <taxon>Bacteria</taxon>
        <taxon>Pseudomonadati</taxon>
        <taxon>Spirochaetota</taxon>
        <taxon>Spirochaetia</taxon>
        <taxon>Spirochaetales</taxon>
        <taxon>Spirochaetaceae</taxon>
        <taxon>Salinispira</taxon>
    </lineage>
</organism>
<gene>
    <name evidence="2" type="ORF">L21SP2_1338</name>
</gene>
<keyword evidence="1" id="KW-0732">Signal</keyword>
<reference evidence="2 3" key="1">
    <citation type="journal article" date="2015" name="Stand. Genomic Sci.">
        <title>Complete genome sequence and description of Salinispira pacifica gen. nov., sp. nov., a novel spirochaete isolated form a hypersaline microbial mat.</title>
        <authorList>
            <person name="Ben Hania W."/>
            <person name="Joseph M."/>
            <person name="Schumann P."/>
            <person name="Bunk B."/>
            <person name="Fiebig A."/>
            <person name="Sproer C."/>
            <person name="Klenk H.P."/>
            <person name="Fardeau M.L."/>
            <person name="Spring S."/>
        </authorList>
    </citation>
    <scope>NUCLEOTIDE SEQUENCE [LARGE SCALE GENOMIC DNA]</scope>
    <source>
        <strain evidence="2 3">L21-RPul-D2</strain>
    </source>
</reference>
<feature type="chain" id="PRO_5004743064" evidence="1">
    <location>
        <begin position="22"/>
        <end position="259"/>
    </location>
</feature>
<evidence type="ECO:0000313" key="3">
    <source>
        <dbReference type="Proteomes" id="UP000018680"/>
    </source>
</evidence>